<reference evidence="2 3" key="1">
    <citation type="submission" date="2024-10" db="EMBL/GenBank/DDBJ databases">
        <title>Updated reference genomes for cyclostephanoid diatoms.</title>
        <authorList>
            <person name="Roberts W.R."/>
            <person name="Alverson A.J."/>
        </authorList>
    </citation>
    <scope>NUCLEOTIDE SEQUENCE [LARGE SCALE GENOMIC DNA]</scope>
    <source>
        <strain evidence="2 3">AJA228-03</strain>
    </source>
</reference>
<dbReference type="SUPFAM" id="SSF51905">
    <property type="entry name" value="FAD/NAD(P)-binding domain"/>
    <property type="match status" value="1"/>
</dbReference>
<proteinExistence type="predicted"/>
<organism evidence="2 3">
    <name type="scientific">Cyclostephanos tholiformis</name>
    <dbReference type="NCBI Taxonomy" id="382380"/>
    <lineage>
        <taxon>Eukaryota</taxon>
        <taxon>Sar</taxon>
        <taxon>Stramenopiles</taxon>
        <taxon>Ochrophyta</taxon>
        <taxon>Bacillariophyta</taxon>
        <taxon>Coscinodiscophyceae</taxon>
        <taxon>Thalassiosirophycidae</taxon>
        <taxon>Stephanodiscales</taxon>
        <taxon>Stephanodiscaceae</taxon>
        <taxon>Cyclostephanos</taxon>
    </lineage>
</organism>
<dbReference type="Gene3D" id="3.50.50.60">
    <property type="entry name" value="FAD/NAD(P)-binding domain"/>
    <property type="match status" value="1"/>
</dbReference>
<evidence type="ECO:0000313" key="2">
    <source>
        <dbReference type="EMBL" id="KAL3807077.1"/>
    </source>
</evidence>
<gene>
    <name evidence="2" type="ORF">ACHAXA_011011</name>
</gene>
<dbReference type="EMBL" id="JALLPB020000675">
    <property type="protein sequence ID" value="KAL3807077.1"/>
    <property type="molecule type" value="Genomic_DNA"/>
</dbReference>
<name>A0ABD3R3P7_9STRA</name>
<accession>A0ABD3R3P7</accession>
<evidence type="ECO:0008006" key="4">
    <source>
        <dbReference type="Google" id="ProtNLM"/>
    </source>
</evidence>
<comment type="caution">
    <text evidence="2">The sequence shown here is derived from an EMBL/GenBank/DDBJ whole genome shotgun (WGS) entry which is preliminary data.</text>
</comment>
<feature type="compositionally biased region" description="Low complexity" evidence="1">
    <location>
        <begin position="232"/>
        <end position="246"/>
    </location>
</feature>
<evidence type="ECO:0000313" key="3">
    <source>
        <dbReference type="Proteomes" id="UP001530377"/>
    </source>
</evidence>
<evidence type="ECO:0000256" key="1">
    <source>
        <dbReference type="SAM" id="MobiDB-lite"/>
    </source>
</evidence>
<dbReference type="InterPro" id="IPR036188">
    <property type="entry name" value="FAD/NAD-bd_sf"/>
</dbReference>
<keyword evidence="3" id="KW-1185">Reference proteome</keyword>
<feature type="region of interest" description="Disordered" evidence="1">
    <location>
        <begin position="220"/>
        <end position="252"/>
    </location>
</feature>
<dbReference type="AlphaFoldDB" id="A0ABD3R3P7"/>
<sequence>MHPRIATPPLAFTSPAYYRNFLTSPSSSSSFVPFPPPTTTTIIAPIITARRLTMTPTLPDKVDYLVVGAGATGMSFCDTLLHHFASSDSDSSSFSSVSSTRDLPSPCVVLIDDHSRPGGQWNDSYDFVRLHQPSEMYGVESTRLEGIMTTTVAEDYDRPYSHPRSRQHRATREEILTYYDSVCGVLESKFDFRFVGGTRIDLDMLGNENDVDMDYDGDENVDENDDGVPARTTMPTTTTSTTTSTTVDDGAMKGTDRKYRRYELSNGNSILARKLVDARYLQPDLPCQVPPRFSFNPNVIRCHPVNALSDMGYDDDGKGGVDKATTNGHYVVIGAGKTGMDAITYLIQCRYADPNDIIWIVPNDAWITARENIGSCMEFLHDCTTLLEREGHYSEDETGAVGENLISNEFFHRGFLEWERRGKVYRFDKDVLPTKFKDATLCKEELDLLRKVTRVVRRGRVESIDDGGTMHFDDGTSMEIPWSTTDTTYVHCSAGAFNYSKRTKKPPPVFSRSRISIQDVYGTPGFCFVGSIIGKLEALGAKLTDAEKNAMCSAPSPDPTQAKLSLGPSSGDVGVLTKNHGYVQRLTNLRKWLRVPEIKGWLVGHRLFNLGHLAAEELDAMVEETWCVLEKYNVVSNFE</sequence>
<protein>
    <recommendedName>
        <fullName evidence="4">L-ornithine N(5)-oxygenase</fullName>
    </recommendedName>
</protein>
<dbReference type="Proteomes" id="UP001530377">
    <property type="component" value="Unassembled WGS sequence"/>
</dbReference>